<gene>
    <name evidence="2" type="ORF">SDRG_08222</name>
</gene>
<reference evidence="2 3" key="1">
    <citation type="submission" date="2012-04" db="EMBL/GenBank/DDBJ databases">
        <title>The Genome Sequence of Saprolegnia declina VS20.</title>
        <authorList>
            <consortium name="The Broad Institute Genome Sequencing Platform"/>
            <person name="Russ C."/>
            <person name="Nusbaum C."/>
            <person name="Tyler B."/>
            <person name="van West P."/>
            <person name="Dieguez-Uribeondo J."/>
            <person name="de Bruijn I."/>
            <person name="Tripathy S."/>
            <person name="Jiang R."/>
            <person name="Young S.K."/>
            <person name="Zeng Q."/>
            <person name="Gargeya S."/>
            <person name="Fitzgerald M."/>
            <person name="Haas B."/>
            <person name="Abouelleil A."/>
            <person name="Alvarado L."/>
            <person name="Arachchi H.M."/>
            <person name="Berlin A."/>
            <person name="Chapman S.B."/>
            <person name="Goldberg J."/>
            <person name="Griggs A."/>
            <person name="Gujja S."/>
            <person name="Hansen M."/>
            <person name="Howarth C."/>
            <person name="Imamovic A."/>
            <person name="Larimer J."/>
            <person name="McCowen C."/>
            <person name="Montmayeur A."/>
            <person name="Murphy C."/>
            <person name="Neiman D."/>
            <person name="Pearson M."/>
            <person name="Priest M."/>
            <person name="Roberts A."/>
            <person name="Saif S."/>
            <person name="Shea T."/>
            <person name="Sisk P."/>
            <person name="Sykes S."/>
            <person name="Wortman J."/>
            <person name="Nusbaum C."/>
            <person name="Birren B."/>
        </authorList>
    </citation>
    <scope>NUCLEOTIDE SEQUENCE [LARGE SCALE GENOMIC DNA]</scope>
    <source>
        <strain evidence="2 3">VS20</strain>
    </source>
</reference>
<dbReference type="PANTHER" id="PTHR37066:SF1">
    <property type="entry name" value="LNS2_PITP DOMAIN-CONTAINING PROTEIN"/>
    <property type="match status" value="1"/>
</dbReference>
<dbReference type="eggNOG" id="ENOG502S9SZ">
    <property type="taxonomic scope" value="Eukaryota"/>
</dbReference>
<dbReference type="VEuPathDB" id="FungiDB:SDRG_08222"/>
<accession>T0Q829</accession>
<dbReference type="OMA" id="PTTWART"/>
<name>T0Q829_SAPDV</name>
<feature type="compositionally biased region" description="Polar residues" evidence="1">
    <location>
        <begin position="841"/>
        <end position="851"/>
    </location>
</feature>
<dbReference type="OrthoDB" id="66498at2759"/>
<dbReference type="PANTHER" id="PTHR37066">
    <property type="entry name" value="HELICASE-ASSOCIATED"/>
    <property type="match status" value="1"/>
</dbReference>
<evidence type="ECO:0000256" key="1">
    <source>
        <dbReference type="SAM" id="MobiDB-lite"/>
    </source>
</evidence>
<dbReference type="EMBL" id="JH767156">
    <property type="protein sequence ID" value="EQC34004.1"/>
    <property type="molecule type" value="Genomic_DNA"/>
</dbReference>
<protein>
    <recommendedName>
        <fullName evidence="4">Helicase-associated domain-containing protein</fullName>
    </recommendedName>
</protein>
<sequence length="1135" mass="126244">MPDETSHFRVLDLPSAMAPAVQWKTKVEYFAQYRQLMGHCRMTKTFKVPDDDEWPEAMRQYTIGAAAHHFRTLALTHESECFEQLDELGFPWSLDPNHFRMPVFEAATTGVVPRFKKHTTSVLLEWLVQALQTYRIRYGHLDVPATFAVPLEDAWRPELANVALAYAPRVLRSHFYWLASNDAVCLRDLGLCTDRLTWPRALRLLSCFKNNVGGRSVPRDFCVPPDAAWPAEFRGFELGQQVWYLGIKYDVLPEDKRLAIDELQLVFDSPTTWARTVRGLCHHAHVHKATSVPDDFEVPRTSDWPSDLHGLHLGQLYQQLTHAMALRLLPPTTKVDVDAILAAGAVRTDVDLPPRGLLPLASQRHDRAALYAGMPLATRQAWMVVVEALETFLQLFGHIDVPVAFVVPTTASWPWPLASRGLELGAITDSLRTVALDPMQKASLDALGFELVTRHDATSSVTEAAANIESDDKQLYGLAIHRRVKKSAKVIQGYVIAADPQKWPEMLHGFKLGACSHSIRYQDRVLNDAFEAKLKTIGFTWPCNTPSARCVKRTTVMQGLTQRHAFHVHTVELATLVAALETYDSEVGPLGAMEDNFAVPHEDEAWPVGSGGIVLSRVLPALRYHWFELEPNAEKCLRKLGLFADIPPFNDFVKLVARFTRRDETTTIPFDYIVPSEPPRSSSPWRGAPLGELAWTLGLRKECWNKAQTRQLNKIKFEFNTPATWARVVRGLETYCSIVGSIDVPESYIVPHTPEWPDDLHGMRLGHCVKFLMAARYMLMLPGDTDNAVKALAAQVVCAPLQWKELVLKNAQVQCRPYTASAAALPNDGVDVGIHRRSSEPPASQPVSSLVSDPLDRSSVVQCDDDAAAIVNDNERIADGEGENDGVATWQTHDRENTSSGGDILARATRQPPMVGVPSIDDGDDVSLRCAVHASTARQDTSSRDDDADSGSMRALHLEAPQIDDDVDTGYAFDYDQVCDDVGDLPRHQIDVNAIDEARFARSPSICDVDAGRMGDIECPANGNEDNTGGDPGIALDASSNISHDAAQEFQERATATRETTRRPNTRFLRRKQLWDLVGDPALLRNVPRSTPLKRRVFVEPPPWWLTLPIPAVAGPPHALAELDDVDPEMTEAVV</sequence>
<dbReference type="AlphaFoldDB" id="T0Q829"/>
<keyword evidence="3" id="KW-1185">Reference proteome</keyword>
<feature type="region of interest" description="Disordered" evidence="1">
    <location>
        <begin position="831"/>
        <end position="854"/>
    </location>
</feature>
<evidence type="ECO:0008006" key="4">
    <source>
        <dbReference type="Google" id="ProtNLM"/>
    </source>
</evidence>
<evidence type="ECO:0000313" key="2">
    <source>
        <dbReference type="EMBL" id="EQC34004.1"/>
    </source>
</evidence>
<dbReference type="RefSeq" id="XP_008612316.1">
    <property type="nucleotide sequence ID" value="XM_008614094.1"/>
</dbReference>
<dbReference type="Proteomes" id="UP000030762">
    <property type="component" value="Unassembled WGS sequence"/>
</dbReference>
<proteinExistence type="predicted"/>
<dbReference type="InParanoid" id="T0Q829"/>
<dbReference type="GeneID" id="19948949"/>
<evidence type="ECO:0000313" key="3">
    <source>
        <dbReference type="Proteomes" id="UP000030762"/>
    </source>
</evidence>
<organism evidence="2 3">
    <name type="scientific">Saprolegnia diclina (strain VS20)</name>
    <dbReference type="NCBI Taxonomy" id="1156394"/>
    <lineage>
        <taxon>Eukaryota</taxon>
        <taxon>Sar</taxon>
        <taxon>Stramenopiles</taxon>
        <taxon>Oomycota</taxon>
        <taxon>Saprolegniomycetes</taxon>
        <taxon>Saprolegniales</taxon>
        <taxon>Saprolegniaceae</taxon>
        <taxon>Saprolegnia</taxon>
    </lineage>
</organism>